<keyword evidence="2" id="KW-1185">Reference proteome</keyword>
<dbReference type="AlphaFoldDB" id="A0A1W1UL04"/>
<accession>A0A1W1UL04</accession>
<proteinExistence type="predicted"/>
<evidence type="ECO:0000313" key="2">
    <source>
        <dbReference type="Proteomes" id="UP000192582"/>
    </source>
</evidence>
<dbReference type="Proteomes" id="UP000192582">
    <property type="component" value="Unassembled WGS sequence"/>
</dbReference>
<sequence length="269" mass="30213">MPAPTRAPGIAEPRIRYWRRPQNPPTGGMRDARPYRIGIRWGMASWMLEAPSCAVTDTVEHSFRQVLATRDLQFLPSTPLWVFLQWLAQQGFLLHGSPQGGLHELRPGDKAYGQPDEFSNIRGVYAASDGLWALMYALHGPNIQSKSDMGLRLRLPHGQWSEMRYFLSVAPRDKEVQDPRALLAPGFVYVLERQGFAPSPPYEHPGLGFVQEAHWVNPGSVRPLLVVPVSPADFVLPIRLHDADVVAARAKADPWGFPWLDSCSPPERR</sequence>
<dbReference type="EMBL" id="FWWU01000005">
    <property type="protein sequence ID" value="SMB81815.1"/>
    <property type="molecule type" value="Genomic_DNA"/>
</dbReference>
<name>A0A1W1UL04_9DEIO</name>
<protein>
    <submittedName>
        <fullName evidence="1">Uncharacterized protein</fullName>
    </submittedName>
</protein>
<gene>
    <name evidence="1" type="ORF">SAMN00790413_04732</name>
</gene>
<organism evidence="1 2">
    <name type="scientific">Deinococcus hopiensis KR-140</name>
    <dbReference type="NCBI Taxonomy" id="695939"/>
    <lineage>
        <taxon>Bacteria</taxon>
        <taxon>Thermotogati</taxon>
        <taxon>Deinococcota</taxon>
        <taxon>Deinococci</taxon>
        <taxon>Deinococcales</taxon>
        <taxon>Deinococcaceae</taxon>
        <taxon>Deinococcus</taxon>
    </lineage>
</organism>
<evidence type="ECO:0000313" key="1">
    <source>
        <dbReference type="EMBL" id="SMB81815.1"/>
    </source>
</evidence>
<reference evidence="1 2" key="1">
    <citation type="submission" date="2017-04" db="EMBL/GenBank/DDBJ databases">
        <authorList>
            <person name="Afonso C.L."/>
            <person name="Miller P.J."/>
            <person name="Scott M.A."/>
            <person name="Spackman E."/>
            <person name="Goraichik I."/>
            <person name="Dimitrov K.M."/>
            <person name="Suarez D.L."/>
            <person name="Swayne D.E."/>
        </authorList>
    </citation>
    <scope>NUCLEOTIDE SEQUENCE [LARGE SCALE GENOMIC DNA]</scope>
    <source>
        <strain evidence="1 2">KR-140</strain>
    </source>
</reference>